<dbReference type="EC" id="5.1.3.13" evidence="3 8"/>
<keyword evidence="10" id="KW-1185">Reference proteome</keyword>
<feature type="binding site" evidence="6">
    <location>
        <position position="165"/>
    </location>
    <ligand>
        <name>substrate</name>
    </ligand>
</feature>
<evidence type="ECO:0000256" key="2">
    <source>
        <dbReference type="ARBA" id="ARBA00001997"/>
    </source>
</evidence>
<sequence length="185" mass="21274">MKVIEAPLDGCLIIEPEVYSDSRGFFYESFHVERYRKEAGLNLPFVQDNFSYSERGVLRGLHFQRTRPQGKLVRVTHGESFDVAVDIRRGSTSFGQWYGLILSAENRRQFWMPPGFAHGFLALSETLAFEYKCTDYYQPEDEGGIAWDDPELAIQWPLQNGVPLKLSVKDSSAPMFSAYRDEIFL</sequence>
<organism evidence="9 10">
    <name type="scientific">Spongiibacter pelagi</name>
    <dbReference type="NCBI Taxonomy" id="2760804"/>
    <lineage>
        <taxon>Bacteria</taxon>
        <taxon>Pseudomonadati</taxon>
        <taxon>Pseudomonadota</taxon>
        <taxon>Gammaproteobacteria</taxon>
        <taxon>Cellvibrionales</taxon>
        <taxon>Spongiibacteraceae</taxon>
        <taxon>Spongiibacter</taxon>
    </lineage>
</organism>
<feature type="binding site" evidence="6">
    <location>
        <position position="59"/>
    </location>
    <ligand>
        <name>substrate</name>
    </ligand>
</feature>
<proteinExistence type="inferred from homology"/>
<dbReference type="PANTHER" id="PTHR21047">
    <property type="entry name" value="DTDP-6-DEOXY-D-GLUCOSE-3,5 EPIMERASE"/>
    <property type="match status" value="1"/>
</dbReference>
<feature type="binding site" evidence="6">
    <location>
        <begin position="47"/>
        <end position="49"/>
    </location>
    <ligand>
        <name>substrate</name>
    </ligand>
</feature>
<evidence type="ECO:0000256" key="4">
    <source>
        <dbReference type="ARBA" id="ARBA00019595"/>
    </source>
</evidence>
<dbReference type="GO" id="GO:0019305">
    <property type="term" value="P:dTDP-rhamnose biosynthetic process"/>
    <property type="evidence" value="ECO:0007669"/>
    <property type="project" value="UniProtKB-UniRule"/>
</dbReference>
<comment type="pathway">
    <text evidence="8">Carbohydrate biosynthesis; dTDP-L-rhamnose biosynthesis.</text>
</comment>
<comment type="similarity">
    <text evidence="8">Belongs to the dTDP-4-dehydrorhamnose 3,5-epimerase family.</text>
</comment>
<reference evidence="9" key="1">
    <citation type="submission" date="2020-09" db="EMBL/GenBank/DDBJ databases">
        <authorList>
            <person name="Yoon J.-W."/>
        </authorList>
    </citation>
    <scope>NUCLEOTIDE SEQUENCE</scope>
    <source>
        <strain evidence="9">KMU-158</strain>
    </source>
</reference>
<protein>
    <recommendedName>
        <fullName evidence="4 8">dTDP-4-dehydrorhamnose 3,5-epimerase</fullName>
        <ecNumber evidence="3 8">5.1.3.13</ecNumber>
    </recommendedName>
    <alternativeName>
        <fullName evidence="8">Thymidine diphospho-4-keto-rhamnose 3,5-epimerase</fullName>
    </alternativeName>
</protein>
<evidence type="ECO:0000256" key="7">
    <source>
        <dbReference type="PIRSR" id="PIRSR600888-3"/>
    </source>
</evidence>
<feature type="site" description="Participates in a stacking interaction with the thymidine ring of dTDP-4-oxo-6-deoxyglucose" evidence="7">
    <location>
        <position position="137"/>
    </location>
</feature>
<dbReference type="RefSeq" id="WP_190765175.1">
    <property type="nucleotide sequence ID" value="NZ_JACXLD010000005.1"/>
</dbReference>
<gene>
    <name evidence="9" type="primary">rfbC</name>
    <name evidence="9" type="ORF">IB286_10230</name>
</gene>
<dbReference type="CDD" id="cd00438">
    <property type="entry name" value="cupin_RmlC"/>
    <property type="match status" value="1"/>
</dbReference>
<evidence type="ECO:0000256" key="8">
    <source>
        <dbReference type="RuleBase" id="RU364069"/>
    </source>
</evidence>
<feature type="active site" description="Proton donor" evidence="5">
    <location>
        <position position="131"/>
    </location>
</feature>
<dbReference type="InterPro" id="IPR011051">
    <property type="entry name" value="RmlC_Cupin_sf"/>
</dbReference>
<dbReference type="GO" id="GO:0008830">
    <property type="term" value="F:dTDP-4-dehydrorhamnose 3,5-epimerase activity"/>
    <property type="evidence" value="ECO:0007669"/>
    <property type="project" value="UniProtKB-UniRule"/>
</dbReference>
<evidence type="ECO:0000256" key="1">
    <source>
        <dbReference type="ARBA" id="ARBA00001298"/>
    </source>
</evidence>
<evidence type="ECO:0000313" key="9">
    <source>
        <dbReference type="EMBL" id="MBD2859381.1"/>
    </source>
</evidence>
<dbReference type="Gene3D" id="2.60.120.10">
    <property type="entry name" value="Jelly Rolls"/>
    <property type="match status" value="1"/>
</dbReference>
<feature type="binding site" evidence="6">
    <location>
        <position position="71"/>
    </location>
    <ligand>
        <name>substrate</name>
    </ligand>
</feature>
<accession>A0A927GW60</accession>
<comment type="caution">
    <text evidence="9">The sequence shown here is derived from an EMBL/GenBank/DDBJ whole genome shotgun (WGS) entry which is preliminary data.</text>
</comment>
<name>A0A927GW60_9GAMM</name>
<feature type="binding site" evidence="6">
    <location>
        <position position="28"/>
    </location>
    <ligand>
        <name>substrate</name>
    </ligand>
</feature>
<dbReference type="EMBL" id="JACXLD010000005">
    <property type="protein sequence ID" value="MBD2859381.1"/>
    <property type="molecule type" value="Genomic_DNA"/>
</dbReference>
<keyword evidence="8 9" id="KW-0413">Isomerase</keyword>
<feature type="active site" description="Proton acceptor" evidence="5">
    <location>
        <position position="62"/>
    </location>
</feature>
<dbReference type="InterPro" id="IPR000888">
    <property type="entry name" value="RmlC-like"/>
</dbReference>
<evidence type="ECO:0000256" key="6">
    <source>
        <dbReference type="PIRSR" id="PIRSR600888-2"/>
    </source>
</evidence>
<dbReference type="Pfam" id="PF00908">
    <property type="entry name" value="dTDP_sugar_isom"/>
    <property type="match status" value="1"/>
</dbReference>
<dbReference type="PANTHER" id="PTHR21047:SF2">
    <property type="entry name" value="THYMIDINE DIPHOSPHO-4-KETO-RHAMNOSE 3,5-EPIMERASE"/>
    <property type="match status" value="1"/>
</dbReference>
<feature type="binding site" evidence="6">
    <location>
        <position position="118"/>
    </location>
    <ligand>
        <name>substrate</name>
    </ligand>
</feature>
<comment type="catalytic activity">
    <reaction evidence="1 8">
        <text>dTDP-4-dehydro-6-deoxy-alpha-D-glucose = dTDP-4-dehydro-beta-L-rhamnose</text>
        <dbReference type="Rhea" id="RHEA:16969"/>
        <dbReference type="ChEBI" id="CHEBI:57649"/>
        <dbReference type="ChEBI" id="CHEBI:62830"/>
        <dbReference type="EC" id="5.1.3.13"/>
    </reaction>
</comment>
<dbReference type="AlphaFoldDB" id="A0A927GW60"/>
<dbReference type="InterPro" id="IPR014710">
    <property type="entry name" value="RmlC-like_jellyroll"/>
</dbReference>
<comment type="function">
    <text evidence="2 8">Catalyzes the epimerization of the C3' and C5'positions of dTDP-6-deoxy-D-xylo-4-hexulose, forming dTDP-6-deoxy-L-lyxo-4-hexulose.</text>
</comment>
<feature type="binding site" evidence="6">
    <location>
        <position position="23"/>
    </location>
    <ligand>
        <name>substrate</name>
    </ligand>
</feature>
<dbReference type="SUPFAM" id="SSF51182">
    <property type="entry name" value="RmlC-like cupins"/>
    <property type="match status" value="1"/>
</dbReference>
<dbReference type="Proteomes" id="UP000610558">
    <property type="component" value="Unassembled WGS sequence"/>
</dbReference>
<evidence type="ECO:0000256" key="5">
    <source>
        <dbReference type="PIRSR" id="PIRSR600888-1"/>
    </source>
</evidence>
<dbReference type="GO" id="GO:0000271">
    <property type="term" value="P:polysaccharide biosynthetic process"/>
    <property type="evidence" value="ECO:0007669"/>
    <property type="project" value="TreeGrafter"/>
</dbReference>
<dbReference type="GO" id="GO:0005829">
    <property type="term" value="C:cytosol"/>
    <property type="evidence" value="ECO:0007669"/>
    <property type="project" value="TreeGrafter"/>
</dbReference>
<comment type="subunit">
    <text evidence="8">Homodimer.</text>
</comment>
<feature type="binding site" evidence="6">
    <location>
        <position position="142"/>
    </location>
    <ligand>
        <name>substrate</name>
    </ligand>
</feature>
<evidence type="ECO:0000313" key="10">
    <source>
        <dbReference type="Proteomes" id="UP000610558"/>
    </source>
</evidence>
<dbReference type="NCBIfam" id="TIGR01221">
    <property type="entry name" value="rmlC"/>
    <property type="match status" value="1"/>
</dbReference>
<evidence type="ECO:0000256" key="3">
    <source>
        <dbReference type="ARBA" id="ARBA00012098"/>
    </source>
</evidence>